<evidence type="ECO:0000313" key="4">
    <source>
        <dbReference type="Proteomes" id="UP000253868"/>
    </source>
</evidence>
<reference evidence="4" key="1">
    <citation type="submission" date="2018-07" db="EMBL/GenBank/DDBJ databases">
        <authorList>
            <person name="Zhao J."/>
        </authorList>
    </citation>
    <scope>NUCLEOTIDE SEQUENCE [LARGE SCALE GENOMIC DNA]</scope>
    <source>
        <strain evidence="4">GSSD-12</strain>
    </source>
</reference>
<dbReference type="EMBL" id="CP031194">
    <property type="protein sequence ID" value="AXG79816.1"/>
    <property type="molecule type" value="Genomic_DNA"/>
</dbReference>
<dbReference type="InterPro" id="IPR006073">
    <property type="entry name" value="GTP-bd"/>
</dbReference>
<dbReference type="Proteomes" id="UP000253868">
    <property type="component" value="Chromosome"/>
</dbReference>
<accession>A0A345HSZ2</accession>
<dbReference type="AlphaFoldDB" id="A0A345HSZ2"/>
<keyword evidence="4" id="KW-1185">Reference proteome</keyword>
<name>A0A345HSZ2_9ACTN</name>
<dbReference type="InterPro" id="IPR027417">
    <property type="entry name" value="P-loop_NTPase"/>
</dbReference>
<dbReference type="SUPFAM" id="SSF52540">
    <property type="entry name" value="P-loop containing nucleoside triphosphate hydrolases"/>
    <property type="match status" value="1"/>
</dbReference>
<gene>
    <name evidence="3" type="ORF">DVK44_21590</name>
</gene>
<proteinExistence type="predicted"/>
<feature type="domain" description="G" evidence="2">
    <location>
        <begin position="45"/>
        <end position="136"/>
    </location>
</feature>
<dbReference type="Gene3D" id="3.40.50.300">
    <property type="entry name" value="P-loop containing nucleotide triphosphate hydrolases"/>
    <property type="match status" value="1"/>
</dbReference>
<feature type="compositionally biased region" description="Pro residues" evidence="1">
    <location>
        <begin position="276"/>
        <end position="288"/>
    </location>
</feature>
<feature type="region of interest" description="Disordered" evidence="1">
    <location>
        <begin position="265"/>
        <end position="303"/>
    </location>
</feature>
<sequence>MNFKQNFKRQLKASMDRTDGLSRAERAAVIQEYDAALDREKPPRLVLIGEAGVGKSTTINALFNAGQKVGHTRATTDRAEAVTVEEINGGKGSLEVVDMPGLGDDVANYDRYLDLYLRVLPTADAILWVHAAEDRMVHLVQQALFDIFSNSRPELIGRLVFGLNKADEMNPRDWNPSANLPSAGQLAALGEREQDFTAKVHRALPTWRGRAVSYSALRYYNLSALFKAMMYAVPEERRWVLEKRMDLADFTTLVDRKLLRAAEGRTLAEVTERPRPTPTPAPPPPPAPDAEDPAVPNSLPSAVDSAIAGLSETQWRKLSSDRDLFRAFLRNVEEQEKSG</sequence>
<evidence type="ECO:0000259" key="2">
    <source>
        <dbReference type="Pfam" id="PF01926"/>
    </source>
</evidence>
<dbReference type="RefSeq" id="WP_114661143.1">
    <property type="nucleotide sequence ID" value="NZ_CP031194.1"/>
</dbReference>
<evidence type="ECO:0000313" key="3">
    <source>
        <dbReference type="EMBL" id="AXG79816.1"/>
    </source>
</evidence>
<organism evidence="3 4">
    <name type="scientific">Streptomyces paludis</name>
    <dbReference type="NCBI Taxonomy" id="2282738"/>
    <lineage>
        <taxon>Bacteria</taxon>
        <taxon>Bacillati</taxon>
        <taxon>Actinomycetota</taxon>
        <taxon>Actinomycetes</taxon>
        <taxon>Kitasatosporales</taxon>
        <taxon>Streptomycetaceae</taxon>
        <taxon>Streptomyces</taxon>
    </lineage>
</organism>
<dbReference type="KEGG" id="spad:DVK44_21590"/>
<dbReference type="Pfam" id="PF01926">
    <property type="entry name" value="MMR_HSR1"/>
    <property type="match status" value="1"/>
</dbReference>
<protein>
    <recommendedName>
        <fullName evidence="2">G domain-containing protein</fullName>
    </recommendedName>
</protein>
<evidence type="ECO:0000256" key="1">
    <source>
        <dbReference type="SAM" id="MobiDB-lite"/>
    </source>
</evidence>
<dbReference type="OrthoDB" id="4350356at2"/>
<dbReference type="GO" id="GO:0005525">
    <property type="term" value="F:GTP binding"/>
    <property type="evidence" value="ECO:0007669"/>
    <property type="project" value="InterPro"/>
</dbReference>
<dbReference type="CDD" id="cd00882">
    <property type="entry name" value="Ras_like_GTPase"/>
    <property type="match status" value="1"/>
</dbReference>